<proteinExistence type="predicted"/>
<feature type="compositionally biased region" description="Basic and acidic residues" evidence="1">
    <location>
        <begin position="11"/>
        <end position="21"/>
    </location>
</feature>
<organism evidence="2 3">
    <name type="scientific">Stephania yunnanensis</name>
    <dbReference type="NCBI Taxonomy" id="152371"/>
    <lineage>
        <taxon>Eukaryota</taxon>
        <taxon>Viridiplantae</taxon>
        <taxon>Streptophyta</taxon>
        <taxon>Embryophyta</taxon>
        <taxon>Tracheophyta</taxon>
        <taxon>Spermatophyta</taxon>
        <taxon>Magnoliopsida</taxon>
        <taxon>Ranunculales</taxon>
        <taxon>Menispermaceae</taxon>
        <taxon>Menispermoideae</taxon>
        <taxon>Cissampelideae</taxon>
        <taxon>Stephania</taxon>
    </lineage>
</organism>
<dbReference type="Proteomes" id="UP001420932">
    <property type="component" value="Unassembled WGS sequence"/>
</dbReference>
<name>A0AAP0IG63_9MAGN</name>
<evidence type="ECO:0000256" key="1">
    <source>
        <dbReference type="SAM" id="MobiDB-lite"/>
    </source>
</evidence>
<feature type="compositionally biased region" description="Polar residues" evidence="1">
    <location>
        <begin position="1"/>
        <end position="10"/>
    </location>
</feature>
<evidence type="ECO:0000313" key="3">
    <source>
        <dbReference type="Proteomes" id="UP001420932"/>
    </source>
</evidence>
<feature type="region of interest" description="Disordered" evidence="1">
    <location>
        <begin position="1"/>
        <end position="60"/>
    </location>
</feature>
<evidence type="ECO:0000313" key="2">
    <source>
        <dbReference type="EMBL" id="KAK9114936.1"/>
    </source>
</evidence>
<keyword evidence="3" id="KW-1185">Reference proteome</keyword>
<accession>A0AAP0IG63</accession>
<comment type="caution">
    <text evidence="2">The sequence shown here is derived from an EMBL/GenBank/DDBJ whole genome shotgun (WGS) entry which is preliminary data.</text>
</comment>
<reference evidence="2 3" key="1">
    <citation type="submission" date="2024-01" db="EMBL/GenBank/DDBJ databases">
        <title>Genome assemblies of Stephania.</title>
        <authorList>
            <person name="Yang L."/>
        </authorList>
    </citation>
    <scope>NUCLEOTIDE SEQUENCE [LARGE SCALE GENOMIC DNA]</scope>
    <source>
        <strain evidence="2">YNDBR</strain>
        <tissue evidence="2">Leaf</tissue>
    </source>
</reference>
<gene>
    <name evidence="2" type="ORF">Syun_021733</name>
</gene>
<sequence length="60" mass="6478">MMMGRSSTPCQRERKERENGSRRWWMVKTTLSMTGDYSDDGGCGSGGDCSHDSGGAAATQ</sequence>
<dbReference type="AlphaFoldDB" id="A0AAP0IG63"/>
<protein>
    <submittedName>
        <fullName evidence="2">Uncharacterized protein</fullName>
    </submittedName>
</protein>
<dbReference type="EMBL" id="JBBNAF010000009">
    <property type="protein sequence ID" value="KAK9114936.1"/>
    <property type="molecule type" value="Genomic_DNA"/>
</dbReference>